<gene>
    <name evidence="3" type="ORF">JGI24_00760</name>
</gene>
<dbReference type="EMBL" id="CZVU01000027">
    <property type="protein sequence ID" value="CUT00358.1"/>
    <property type="molecule type" value="Genomic_DNA"/>
</dbReference>
<evidence type="ECO:0000313" key="3">
    <source>
        <dbReference type="EMBL" id="CUT00358.1"/>
    </source>
</evidence>
<dbReference type="InterPro" id="IPR014710">
    <property type="entry name" value="RmlC-like_jellyroll"/>
</dbReference>
<dbReference type="InterPro" id="IPR013096">
    <property type="entry name" value="Cupin_2"/>
</dbReference>
<dbReference type="SUPFAM" id="SSF51182">
    <property type="entry name" value="RmlC-like cupins"/>
    <property type="match status" value="1"/>
</dbReference>
<dbReference type="PANTHER" id="PTHR35848">
    <property type="entry name" value="OXALATE-BINDING PROTEIN"/>
    <property type="match status" value="1"/>
</dbReference>
<dbReference type="OrthoDB" id="9791297at2"/>
<evidence type="ECO:0000313" key="4">
    <source>
        <dbReference type="Proteomes" id="UP000243065"/>
    </source>
</evidence>
<dbReference type="AlphaFoldDB" id="A0A656D594"/>
<proteinExistence type="predicted"/>
<dbReference type="Proteomes" id="UP000243065">
    <property type="component" value="Unassembled WGS sequence"/>
</dbReference>
<dbReference type="CDD" id="cd02222">
    <property type="entry name" value="cupin_TM1459-like"/>
    <property type="match status" value="1"/>
</dbReference>
<dbReference type="InterPro" id="IPR011051">
    <property type="entry name" value="RmlC_Cupin_sf"/>
</dbReference>
<dbReference type="Pfam" id="PF07883">
    <property type="entry name" value="Cupin_2"/>
    <property type="match status" value="1"/>
</dbReference>
<feature type="domain" description="Cupin type-2" evidence="2">
    <location>
        <begin position="53"/>
        <end position="120"/>
    </location>
</feature>
<keyword evidence="1" id="KW-0479">Metal-binding</keyword>
<name>A0A656D594_KRYT1</name>
<evidence type="ECO:0000256" key="1">
    <source>
        <dbReference type="ARBA" id="ARBA00022723"/>
    </source>
</evidence>
<organism evidence="3 4">
    <name type="scientific">Kryptobacter tengchongensis</name>
    <dbReference type="NCBI Taxonomy" id="1643429"/>
    <lineage>
        <taxon>Bacteria</taxon>
        <taxon>Pseudomonadati</taxon>
        <taxon>Candidatus Kryptoniota</taxon>
        <taxon>Candidatus Kryptobacter</taxon>
    </lineage>
</organism>
<dbReference type="GO" id="GO:0046872">
    <property type="term" value="F:metal ion binding"/>
    <property type="evidence" value="ECO:0007669"/>
    <property type="project" value="UniProtKB-KW"/>
</dbReference>
<evidence type="ECO:0000259" key="2">
    <source>
        <dbReference type="Pfam" id="PF07883"/>
    </source>
</evidence>
<dbReference type="RefSeq" id="WP_159420581.1">
    <property type="nucleotide sequence ID" value="NZ_CZVU01000027.1"/>
</dbReference>
<accession>A0A656D594</accession>
<dbReference type="InterPro" id="IPR051610">
    <property type="entry name" value="GPI/OXD"/>
</dbReference>
<keyword evidence="4" id="KW-1185">Reference proteome</keyword>
<reference evidence="3 4" key="1">
    <citation type="submission" date="2015-11" db="EMBL/GenBank/DDBJ databases">
        <authorList>
            <person name="Varghese N."/>
        </authorList>
    </citation>
    <scope>NUCLEOTIDE SEQUENCE [LARGE SCALE GENOMIC DNA]</scope>
    <source>
        <strain evidence="3 4">JGI-24</strain>
    </source>
</reference>
<dbReference type="Gene3D" id="2.60.120.10">
    <property type="entry name" value="Jelly Rolls"/>
    <property type="match status" value="1"/>
</dbReference>
<sequence>MNQNNVRFLKFENYRWNGVEVKKYKDENKTWLNVCRQVIAGKAGEKIKFHLRYFEIEPGGYSTLEKHKHEHVVICVRGRGKAIAGNEVFEMGFMDVLYIGSNVPHQFVNDSDEAFGFFCIVDAKRDKPKLLTKKEIFNLLRDEKISKVIRIPETYPGLK</sequence>
<protein>
    <submittedName>
        <fullName evidence="3">Cupin domain-containing protein</fullName>
    </submittedName>
</protein>
<dbReference type="PANTHER" id="PTHR35848:SF6">
    <property type="entry name" value="CUPIN TYPE-2 DOMAIN-CONTAINING PROTEIN"/>
    <property type="match status" value="1"/>
</dbReference>